<protein>
    <submittedName>
        <fullName evidence="2">Geranylgeranyl reductase family protein</fullName>
    </submittedName>
</protein>
<dbReference type="PANTHER" id="PTHR42685:SF22">
    <property type="entry name" value="CONDITIONED MEDIUM FACTOR RECEPTOR 1"/>
    <property type="match status" value="1"/>
</dbReference>
<dbReference type="Pfam" id="PF01494">
    <property type="entry name" value="FAD_binding_3"/>
    <property type="match status" value="1"/>
</dbReference>
<dbReference type="InterPro" id="IPR050407">
    <property type="entry name" value="Geranylgeranyl_reductase"/>
</dbReference>
<dbReference type="InterPro" id="IPR036188">
    <property type="entry name" value="FAD/NAD-bd_sf"/>
</dbReference>
<evidence type="ECO:0000313" key="2">
    <source>
        <dbReference type="EMBL" id="MDP9827592.1"/>
    </source>
</evidence>
<evidence type="ECO:0000259" key="1">
    <source>
        <dbReference type="Pfam" id="PF01494"/>
    </source>
</evidence>
<dbReference type="PRINTS" id="PR00420">
    <property type="entry name" value="RNGMNOXGNASE"/>
</dbReference>
<dbReference type="InterPro" id="IPR011777">
    <property type="entry name" value="Geranylgeranyl_Rdtase_fam"/>
</dbReference>
<dbReference type="EMBL" id="JAUSQZ010000001">
    <property type="protein sequence ID" value="MDP9827592.1"/>
    <property type="molecule type" value="Genomic_DNA"/>
</dbReference>
<sequence length="405" mass="43470">MGGNGNQQDDRTGYDVVVVGAGPAGSSAAAAAARMGARTLIVDRASFPRYKTCGGGLIGVSLAELEGLDLPRVPVRQEIARASFTALGQRPANRSSRRRLLSLVDRSEFDAALLDHAASLGAQVRSGVTVTAVTQDVDGALLSTSVGPIRARYVVGADGSASRIARHVGVTLGQVDLGLEYELRATEQHRRTWAGRIHMDWGPIPGSYGWVFPKGDTITVGVIARRGTSDEARSYLRNFTEQQGLADAEVLHESGHLTRCRTTDSPLGQGPVLVAGDAAGLLEPWTREGISFALRSGRIAGECAGKAAGPTGMPPSTGDFSRLVRDYTMRVNQELEPEMEAGRVFLQAFERHPSVMHALLTRTPLGWREFQRLTRGQTNVARVLRYAPARWLLRGLSGMPVTRPA</sequence>
<reference evidence="2 3" key="1">
    <citation type="submission" date="2023-07" db="EMBL/GenBank/DDBJ databases">
        <title>Sequencing the genomes of 1000 actinobacteria strains.</title>
        <authorList>
            <person name="Klenk H.-P."/>
        </authorList>
    </citation>
    <scope>NUCLEOTIDE SEQUENCE [LARGE SCALE GENOMIC DNA]</scope>
    <source>
        <strain evidence="2 3">DSM 44388</strain>
    </source>
</reference>
<proteinExistence type="predicted"/>
<organism evidence="2 3">
    <name type="scientific">Kineosporia succinea</name>
    <dbReference type="NCBI Taxonomy" id="84632"/>
    <lineage>
        <taxon>Bacteria</taxon>
        <taxon>Bacillati</taxon>
        <taxon>Actinomycetota</taxon>
        <taxon>Actinomycetes</taxon>
        <taxon>Kineosporiales</taxon>
        <taxon>Kineosporiaceae</taxon>
        <taxon>Kineosporia</taxon>
    </lineage>
</organism>
<dbReference type="InterPro" id="IPR002938">
    <property type="entry name" value="FAD-bd"/>
</dbReference>
<feature type="domain" description="FAD-binding" evidence="1">
    <location>
        <begin position="14"/>
        <end position="290"/>
    </location>
</feature>
<dbReference type="Gene3D" id="3.50.50.60">
    <property type="entry name" value="FAD/NAD(P)-binding domain"/>
    <property type="match status" value="1"/>
</dbReference>
<accession>A0ABT9P4I9</accession>
<gene>
    <name evidence="2" type="ORF">J2S57_003341</name>
</gene>
<dbReference type="SUPFAM" id="SSF51905">
    <property type="entry name" value="FAD/NAD(P)-binding domain"/>
    <property type="match status" value="1"/>
</dbReference>
<comment type="caution">
    <text evidence="2">The sequence shown here is derived from an EMBL/GenBank/DDBJ whole genome shotgun (WGS) entry which is preliminary data.</text>
</comment>
<dbReference type="PANTHER" id="PTHR42685">
    <property type="entry name" value="GERANYLGERANYL DIPHOSPHATE REDUCTASE"/>
    <property type="match status" value="1"/>
</dbReference>
<dbReference type="RefSeq" id="WP_307243847.1">
    <property type="nucleotide sequence ID" value="NZ_JAUSQZ010000001.1"/>
</dbReference>
<keyword evidence="3" id="KW-1185">Reference proteome</keyword>
<evidence type="ECO:0000313" key="3">
    <source>
        <dbReference type="Proteomes" id="UP001235712"/>
    </source>
</evidence>
<dbReference type="Proteomes" id="UP001235712">
    <property type="component" value="Unassembled WGS sequence"/>
</dbReference>
<dbReference type="NCBIfam" id="TIGR02032">
    <property type="entry name" value="GG-red-SF"/>
    <property type="match status" value="1"/>
</dbReference>
<name>A0ABT9P4I9_9ACTN</name>